<gene>
    <name evidence="1" type="ORF">AD948_06440</name>
</gene>
<name>A0A149U3J4_9PROT</name>
<dbReference type="InterPro" id="IPR046904">
    <property type="entry name" value="ABC-3C_MC2"/>
</dbReference>
<reference evidence="1 2" key="1">
    <citation type="submission" date="2015-06" db="EMBL/GenBank/DDBJ databases">
        <title>Improved classification and identification of acetic acid bacteria using matrix-assisted laser desorption/ionization time-of-flight mass spectrometry; Gluconobacter nephelii and Gluconobacter uchimurae are later heterotypic synonyms of Gluconobacter japonicus and Gluconobacter oxydans, respectively.</title>
        <authorList>
            <person name="Li L."/>
            <person name="Cleenwerck I."/>
            <person name="De Vuyst L."/>
            <person name="Vandamme P."/>
        </authorList>
    </citation>
    <scope>NUCLEOTIDE SEQUENCE [LARGE SCALE GENOMIC DNA]</scope>
    <source>
        <strain evidence="1 2">LMG 23690</strain>
    </source>
</reference>
<dbReference type="Pfam" id="PF20288">
    <property type="entry name" value="MC2"/>
    <property type="match status" value="1"/>
</dbReference>
<organism evidence="1 2">
    <name type="scientific">Acetobacter senegalensis</name>
    <dbReference type="NCBI Taxonomy" id="446692"/>
    <lineage>
        <taxon>Bacteria</taxon>
        <taxon>Pseudomonadati</taxon>
        <taxon>Pseudomonadota</taxon>
        <taxon>Alphaproteobacteria</taxon>
        <taxon>Acetobacterales</taxon>
        <taxon>Acetobacteraceae</taxon>
        <taxon>Acetobacter</taxon>
    </lineage>
</organism>
<dbReference type="RefSeq" id="WP_061471181.1">
    <property type="nucleotide sequence ID" value="NZ_LHZU01000120.1"/>
</dbReference>
<dbReference type="Proteomes" id="UP000075360">
    <property type="component" value="Unassembled WGS sequence"/>
</dbReference>
<evidence type="ECO:0000313" key="1">
    <source>
        <dbReference type="EMBL" id="KXV60043.1"/>
    </source>
</evidence>
<evidence type="ECO:0000313" key="2">
    <source>
        <dbReference type="Proteomes" id="UP000075360"/>
    </source>
</evidence>
<dbReference type="OrthoDB" id="8662245at2"/>
<dbReference type="EMBL" id="LHZU01000120">
    <property type="protein sequence ID" value="KXV60043.1"/>
    <property type="molecule type" value="Genomic_DNA"/>
</dbReference>
<proteinExistence type="predicted"/>
<comment type="caution">
    <text evidence="1">The sequence shown here is derived from an EMBL/GenBank/DDBJ whole genome shotgun (WGS) entry which is preliminary data.</text>
</comment>
<dbReference type="PATRIC" id="fig|446692.4.peg.3325"/>
<sequence length="161" mass="17747">MSKRLSPFNSPLETGVRALAILEAAHPNGCDLQRLVELDYLVVHSSDAGGPDSLHVPLPMRAGELLVRREIIEKGLLLMASRGLVERVARPDGILYRAGEAAAPYMAALSAPYSVELRARAAWVIQAFGHMTTDAIRTITQRFFEKWTSQFQPGQLRGPRV</sequence>
<dbReference type="AlphaFoldDB" id="A0A149U3J4"/>
<accession>A0A149U3J4</accession>
<protein>
    <submittedName>
        <fullName evidence="1">Threonine transporter</fullName>
    </submittedName>
</protein>